<feature type="domain" description="PKD" evidence="20">
    <location>
        <begin position="1447"/>
        <end position="1508"/>
    </location>
</feature>
<reference evidence="25" key="1">
    <citation type="submission" date="2025-08" db="UniProtKB">
        <authorList>
            <consortium name="Ensembl"/>
        </authorList>
    </citation>
    <scope>IDENTIFICATION</scope>
</reference>
<dbReference type="Gene3D" id="2.60.60.20">
    <property type="entry name" value="PLAT/LH2 domain"/>
    <property type="match status" value="1"/>
</dbReference>
<dbReference type="GO" id="GO:0005886">
    <property type="term" value="C:plasma membrane"/>
    <property type="evidence" value="ECO:0007669"/>
    <property type="project" value="UniProtKB-SubCell"/>
</dbReference>
<dbReference type="InterPro" id="IPR036392">
    <property type="entry name" value="PLAT/LH2_dom_sf"/>
</dbReference>
<dbReference type="PANTHER" id="PTHR46730:SF3">
    <property type="entry name" value="POLYCYSTIN-1"/>
    <property type="match status" value="1"/>
</dbReference>
<dbReference type="InterPro" id="IPR016186">
    <property type="entry name" value="C-type_lectin-like/link_sf"/>
</dbReference>
<dbReference type="InterPro" id="IPR000483">
    <property type="entry name" value="Cys-rich_flank_reg_C"/>
</dbReference>
<evidence type="ECO:0000259" key="21">
    <source>
        <dbReference type="PROSITE" id="PS50095"/>
    </source>
</evidence>
<dbReference type="Proteomes" id="UP000261540">
    <property type="component" value="Unplaced"/>
</dbReference>
<evidence type="ECO:0000256" key="12">
    <source>
        <dbReference type="ARBA" id="ARBA00023157"/>
    </source>
</evidence>
<evidence type="ECO:0000256" key="8">
    <source>
        <dbReference type="ARBA" id="ARBA00022737"/>
    </source>
</evidence>
<feature type="domain" description="REJ" evidence="23">
    <location>
        <begin position="2190"/>
        <end position="2889"/>
    </location>
</feature>
<dbReference type="Gene3D" id="3.80.10.10">
    <property type="entry name" value="Ribonuclease Inhibitor"/>
    <property type="match status" value="1"/>
</dbReference>
<evidence type="ECO:0000256" key="17">
    <source>
        <dbReference type="SAM" id="Phobius"/>
    </source>
</evidence>
<keyword evidence="6 17" id="KW-0812">Transmembrane</keyword>
<feature type="compositionally biased region" description="Pro residues" evidence="16">
    <location>
        <begin position="4224"/>
        <end position="4236"/>
    </location>
</feature>
<feature type="compositionally biased region" description="Basic residues" evidence="16">
    <location>
        <begin position="4350"/>
        <end position="4360"/>
    </location>
</feature>
<feature type="transmembrane region" description="Helical" evidence="17">
    <location>
        <begin position="4029"/>
        <end position="4054"/>
    </location>
</feature>
<dbReference type="GO" id="GO:0006816">
    <property type="term" value="P:calcium ion transport"/>
    <property type="evidence" value="ECO:0007669"/>
    <property type="project" value="TreeGrafter"/>
</dbReference>
<dbReference type="GeneTree" id="ENSGT00940000167012"/>
<dbReference type="SUPFAM" id="SSF52058">
    <property type="entry name" value="L domain-like"/>
    <property type="match status" value="1"/>
</dbReference>
<dbReference type="Pfam" id="PF00801">
    <property type="entry name" value="PKD"/>
    <property type="match status" value="11"/>
</dbReference>
<dbReference type="PROSITE" id="PS50095">
    <property type="entry name" value="PLAT"/>
    <property type="match status" value="1"/>
</dbReference>
<feature type="domain" description="PKD" evidence="20">
    <location>
        <begin position="1277"/>
        <end position="1334"/>
    </location>
</feature>
<feature type="transmembrane region" description="Helical" evidence="17">
    <location>
        <begin position="3950"/>
        <end position="3969"/>
    </location>
</feature>
<evidence type="ECO:0000259" key="24">
    <source>
        <dbReference type="PROSITE" id="PS51212"/>
    </source>
</evidence>
<evidence type="ECO:0000313" key="25">
    <source>
        <dbReference type="Ensembl" id="ENSPKIP00000015745.1"/>
    </source>
</evidence>
<keyword evidence="7 18" id="KW-0732">Signal</keyword>
<reference evidence="25" key="2">
    <citation type="submission" date="2025-09" db="UniProtKB">
        <authorList>
            <consortium name="Ensembl"/>
        </authorList>
    </citation>
    <scope>IDENTIFICATION</scope>
</reference>
<dbReference type="InterPro" id="IPR013122">
    <property type="entry name" value="PKD1_2_channel"/>
</dbReference>
<keyword evidence="13" id="KW-0325">Glycoprotein</keyword>
<feature type="transmembrane region" description="Helical" evidence="17">
    <location>
        <begin position="3373"/>
        <end position="3395"/>
    </location>
</feature>
<name>A0A3B3RCU6_9TELE</name>
<feature type="transmembrane region" description="Helical" evidence="17">
    <location>
        <begin position="4132"/>
        <end position="4155"/>
    </location>
</feature>
<feature type="transmembrane region" description="Helical" evidence="17">
    <location>
        <begin position="4075"/>
        <end position="4095"/>
    </location>
</feature>
<dbReference type="PROSITE" id="PS51212">
    <property type="entry name" value="WSC"/>
    <property type="match status" value="1"/>
</dbReference>
<dbReference type="CDD" id="cd00146">
    <property type="entry name" value="PKD"/>
    <property type="match status" value="10"/>
</dbReference>
<feature type="region of interest" description="Disordered" evidence="16">
    <location>
        <begin position="4317"/>
        <end position="4438"/>
    </location>
</feature>
<dbReference type="NCBIfam" id="TIGR00864">
    <property type="entry name" value="PCC"/>
    <property type="match status" value="1"/>
</dbReference>
<dbReference type="GO" id="GO:0005261">
    <property type="term" value="F:monoatomic cation channel activity"/>
    <property type="evidence" value="ECO:0007669"/>
    <property type="project" value="TreeGrafter"/>
</dbReference>
<evidence type="ECO:0000256" key="6">
    <source>
        <dbReference type="ARBA" id="ARBA00022692"/>
    </source>
</evidence>
<feature type="domain" description="PKD" evidence="20">
    <location>
        <begin position="1878"/>
        <end position="1935"/>
    </location>
</feature>
<dbReference type="SUPFAM" id="SSF49723">
    <property type="entry name" value="Lipase/lipooxygenase domain (PLAT/LH2 domain)"/>
    <property type="match status" value="1"/>
</dbReference>
<evidence type="ECO:0000256" key="10">
    <source>
        <dbReference type="ARBA" id="ARBA00023069"/>
    </source>
</evidence>
<evidence type="ECO:0000256" key="1">
    <source>
        <dbReference type="ARBA" id="ARBA00004138"/>
    </source>
</evidence>
<dbReference type="SMART" id="SM00303">
    <property type="entry name" value="GPS"/>
    <property type="match status" value="1"/>
</dbReference>
<keyword evidence="8" id="KW-0677">Repeat</keyword>
<dbReference type="PROSITE" id="PS50221">
    <property type="entry name" value="GAIN_B"/>
    <property type="match status" value="1"/>
</dbReference>
<dbReference type="SUPFAM" id="SSF56436">
    <property type="entry name" value="C-type lectin-like"/>
    <property type="match status" value="1"/>
</dbReference>
<comment type="subcellular location">
    <subcellularLocation>
        <location evidence="2">Cell membrane</location>
        <topology evidence="2">Multi-pass membrane protein</topology>
    </subcellularLocation>
    <subcellularLocation>
        <location evidence="1">Cell projection</location>
        <location evidence="1">Cilium</location>
    </subcellularLocation>
</comment>
<feature type="compositionally biased region" description="Basic and acidic residues" evidence="16">
    <location>
        <begin position="4323"/>
        <end position="4349"/>
    </location>
</feature>
<evidence type="ECO:0000259" key="23">
    <source>
        <dbReference type="PROSITE" id="PS51111"/>
    </source>
</evidence>
<feature type="region of interest" description="Disordered" evidence="16">
    <location>
        <begin position="4207"/>
        <end position="4243"/>
    </location>
</feature>
<dbReference type="KEGG" id="pki:111858858"/>
<dbReference type="Ensembl" id="ENSPKIT00000040219.1">
    <property type="protein sequence ID" value="ENSPKIP00000015745.1"/>
    <property type="gene ID" value="ENSPKIG00000002348.1"/>
</dbReference>
<evidence type="ECO:0000256" key="3">
    <source>
        <dbReference type="ARBA" id="ARBA00007200"/>
    </source>
</evidence>
<feature type="domain" description="PKD" evidence="20">
    <location>
        <begin position="1200"/>
        <end position="1256"/>
    </location>
</feature>
<dbReference type="PROSITE" id="PS50041">
    <property type="entry name" value="C_TYPE_LECTIN_2"/>
    <property type="match status" value="1"/>
</dbReference>
<dbReference type="SMART" id="SM00308">
    <property type="entry name" value="LH2"/>
    <property type="match status" value="1"/>
</dbReference>
<organism evidence="25 26">
    <name type="scientific">Paramormyrops kingsleyae</name>
    <dbReference type="NCBI Taxonomy" id="1676925"/>
    <lineage>
        <taxon>Eukaryota</taxon>
        <taxon>Metazoa</taxon>
        <taxon>Chordata</taxon>
        <taxon>Craniata</taxon>
        <taxon>Vertebrata</taxon>
        <taxon>Euteleostomi</taxon>
        <taxon>Actinopterygii</taxon>
        <taxon>Neopterygii</taxon>
        <taxon>Teleostei</taxon>
        <taxon>Osteoglossocephala</taxon>
        <taxon>Osteoglossomorpha</taxon>
        <taxon>Osteoglossiformes</taxon>
        <taxon>Mormyridae</taxon>
        <taxon>Paramormyrops</taxon>
    </lineage>
</organism>
<feature type="compositionally biased region" description="Basic residues" evidence="16">
    <location>
        <begin position="4412"/>
        <end position="4425"/>
    </location>
</feature>
<dbReference type="InterPro" id="IPR022409">
    <property type="entry name" value="PKD/Chitinase_dom"/>
</dbReference>
<dbReference type="Pfam" id="PF02010">
    <property type="entry name" value="REJ"/>
    <property type="match status" value="1"/>
</dbReference>
<dbReference type="InterPro" id="IPR014010">
    <property type="entry name" value="REJ_dom"/>
</dbReference>
<dbReference type="PROSITE" id="PS50093">
    <property type="entry name" value="PKD"/>
    <property type="match status" value="10"/>
</dbReference>
<dbReference type="InterPro" id="IPR046791">
    <property type="entry name" value="Polycystin_dom"/>
</dbReference>
<dbReference type="SMART" id="SM00369">
    <property type="entry name" value="LRR_TYP"/>
    <property type="match status" value="3"/>
</dbReference>
<feature type="transmembrane region" description="Helical" evidence="17">
    <location>
        <begin position="3644"/>
        <end position="3663"/>
    </location>
</feature>
<feature type="domain" description="PKD" evidence="20">
    <location>
        <begin position="1096"/>
        <end position="1170"/>
    </location>
</feature>
<dbReference type="InterPro" id="IPR057244">
    <property type="entry name" value="GAIN_B"/>
</dbReference>
<dbReference type="PROSITE" id="PS51111">
    <property type="entry name" value="REJ"/>
    <property type="match status" value="1"/>
</dbReference>
<evidence type="ECO:0000259" key="22">
    <source>
        <dbReference type="PROSITE" id="PS50221"/>
    </source>
</evidence>
<dbReference type="SMART" id="SM00089">
    <property type="entry name" value="PKD"/>
    <property type="match status" value="14"/>
</dbReference>
<evidence type="ECO:0000256" key="2">
    <source>
        <dbReference type="ARBA" id="ARBA00004651"/>
    </source>
</evidence>
<evidence type="ECO:0000256" key="16">
    <source>
        <dbReference type="SAM" id="MobiDB-lite"/>
    </source>
</evidence>
<feature type="domain" description="PKD" evidence="20">
    <location>
        <begin position="1531"/>
        <end position="1592"/>
    </location>
</feature>
<keyword evidence="12" id="KW-1015">Disulfide bond</keyword>
<feature type="domain" description="PKD" evidence="20">
    <location>
        <begin position="338"/>
        <end position="388"/>
    </location>
</feature>
<feature type="transmembrane region" description="Helical" evidence="17">
    <location>
        <begin position="3731"/>
        <end position="3750"/>
    </location>
</feature>
<comment type="caution">
    <text evidence="15">Lacks conserved residue(s) required for the propagation of feature annotation.</text>
</comment>
<dbReference type="OrthoDB" id="6022660at2759"/>
<feature type="domain" description="PKD" evidence="20">
    <location>
        <begin position="1351"/>
        <end position="1424"/>
    </location>
</feature>
<dbReference type="InterPro" id="IPR006228">
    <property type="entry name" value="Polycystin_cat"/>
</dbReference>
<evidence type="ECO:0000256" key="11">
    <source>
        <dbReference type="ARBA" id="ARBA00023136"/>
    </source>
</evidence>
<dbReference type="Pfam" id="PF20519">
    <property type="entry name" value="Polycystin_dom"/>
    <property type="match status" value="1"/>
</dbReference>
<dbReference type="Pfam" id="PF13855">
    <property type="entry name" value="LRR_8"/>
    <property type="match status" value="1"/>
</dbReference>
<dbReference type="SMART" id="SM00321">
    <property type="entry name" value="WSC"/>
    <property type="match status" value="1"/>
</dbReference>
<evidence type="ECO:0000256" key="4">
    <source>
        <dbReference type="ARBA" id="ARBA00022475"/>
    </source>
</evidence>
<dbReference type="InterPro" id="IPR002859">
    <property type="entry name" value="PKD/REJ-like"/>
</dbReference>
<feature type="transmembrane region" description="Helical" evidence="17">
    <location>
        <begin position="3989"/>
        <end position="4009"/>
    </location>
</feature>
<dbReference type="InterPro" id="IPR003591">
    <property type="entry name" value="Leu-rich_rpt_typical-subtyp"/>
</dbReference>
<feature type="domain" description="C-type lectin" evidence="19">
    <location>
        <begin position="452"/>
        <end position="562"/>
    </location>
</feature>
<dbReference type="PROSITE" id="PS51450">
    <property type="entry name" value="LRR"/>
    <property type="match status" value="2"/>
</dbReference>
<dbReference type="Gene3D" id="3.10.100.10">
    <property type="entry name" value="Mannose-Binding Protein A, subunit A"/>
    <property type="match status" value="1"/>
</dbReference>
<dbReference type="InterPro" id="IPR002889">
    <property type="entry name" value="WSC_carb-bd"/>
</dbReference>
<dbReference type="InterPro" id="IPR001304">
    <property type="entry name" value="C-type_lectin-like"/>
</dbReference>
<dbReference type="InterPro" id="IPR042060">
    <property type="entry name" value="PLAT_polycystin1"/>
</dbReference>
<dbReference type="CTD" id="100149562"/>
<dbReference type="InterPro" id="IPR000601">
    <property type="entry name" value="PKD_dom"/>
</dbReference>
<dbReference type="Pfam" id="PF08016">
    <property type="entry name" value="PKD_channel"/>
    <property type="match status" value="1"/>
</dbReference>
<evidence type="ECO:0000256" key="18">
    <source>
        <dbReference type="SAM" id="SignalP"/>
    </source>
</evidence>
<dbReference type="InterPro" id="IPR013783">
    <property type="entry name" value="Ig-like_fold"/>
</dbReference>
<dbReference type="SMART" id="SM00082">
    <property type="entry name" value="LRRCT"/>
    <property type="match status" value="1"/>
</dbReference>
<dbReference type="Pfam" id="PF00059">
    <property type="entry name" value="Lectin_C"/>
    <property type="match status" value="1"/>
</dbReference>
<dbReference type="InterPro" id="IPR001611">
    <property type="entry name" value="Leu-rich_rpt"/>
</dbReference>
<dbReference type="CDD" id="cd00037">
    <property type="entry name" value="CLECT"/>
    <property type="match status" value="1"/>
</dbReference>
<dbReference type="Pfam" id="PF01477">
    <property type="entry name" value="PLAT"/>
    <property type="match status" value="1"/>
</dbReference>
<evidence type="ECO:0000256" key="14">
    <source>
        <dbReference type="ARBA" id="ARBA00023273"/>
    </source>
</evidence>
<evidence type="ECO:0000256" key="5">
    <source>
        <dbReference type="ARBA" id="ARBA00022614"/>
    </source>
</evidence>
<keyword evidence="5" id="KW-0433">Leucine-rich repeat</keyword>
<protein>
    <submittedName>
        <fullName evidence="25">Polycystin 1, transient receptor potential channel interacting</fullName>
    </submittedName>
</protein>
<dbReference type="PRINTS" id="PR00500">
    <property type="entry name" value="POLYCYSTIN1"/>
</dbReference>
<keyword evidence="11 17" id="KW-0472">Membrane</keyword>
<evidence type="ECO:0000256" key="13">
    <source>
        <dbReference type="ARBA" id="ARBA00023180"/>
    </source>
</evidence>
<keyword evidence="9 17" id="KW-1133">Transmembrane helix</keyword>
<dbReference type="InterPro" id="IPR000434">
    <property type="entry name" value="PC1"/>
</dbReference>
<dbReference type="FunFam" id="2.60.60.20:FF:000012">
    <property type="entry name" value="polycystin-1 isoform X2"/>
    <property type="match status" value="1"/>
</dbReference>
<dbReference type="PANTHER" id="PTHR46730">
    <property type="entry name" value="POLYCYSTIN-1"/>
    <property type="match status" value="1"/>
</dbReference>
<dbReference type="InterPro" id="IPR016187">
    <property type="entry name" value="CTDL_fold"/>
</dbReference>
<dbReference type="SUPFAM" id="SSF49299">
    <property type="entry name" value="PKD domain"/>
    <property type="match status" value="12"/>
</dbReference>
<feature type="transmembrane region" description="Helical" evidence="17">
    <location>
        <begin position="3327"/>
        <end position="3347"/>
    </location>
</feature>
<evidence type="ECO:0000259" key="19">
    <source>
        <dbReference type="PROSITE" id="PS50041"/>
    </source>
</evidence>
<evidence type="ECO:0000259" key="20">
    <source>
        <dbReference type="PROSITE" id="PS50093"/>
    </source>
</evidence>
<keyword evidence="26" id="KW-1185">Reference proteome</keyword>
<dbReference type="Gene3D" id="2.60.40.10">
    <property type="entry name" value="Immunoglobulins"/>
    <property type="match status" value="8"/>
</dbReference>
<sequence length="4438" mass="490762">MPCGNGQTVSKREHGVCFSQFGLACSLLCALCSIGAAGLSGGGPSCSPCPTNCTCPLLGPPDSCLVNCSSIGLDRVPEAADLPPGTKTLDLSKNRISSVDANLFDRLTSLEELYLQGNRITVLPRGIFRCGTLSILDLSNNQISTLEERICDNLFNFTEINLSANPLECSCKLVRLMTWLQEQGVRVRRSEFTCCERPLEVRGRPVLNISLQTCGLNYAACLQNIYTGVDELVIFTRSTPGNFTRESCNALCFESSQRYGGLGAQHECLCSTNSEANHISESQCSAACVDPLVMEECGWTVVHDVFPVNFSASLCQPPRFSVHTEASLSVISTVHLGALSWDFGDQTPWINNTEPSAKHKYALPGNYIARVMLRSGNKEETVSAKLRVALPPRLELRCPEFLVANRSLDIQLLNWGGMGVVVDWRILKDGNEVAKAAPHCPEDGLLHGDPPHCYQLLPEESSWSSARTQCSARGGDLAVVQTEPLRSRLALYVTQERGVWLGLSDIGTPGSLRWVSGANALPEEGGTRTRAQLVSGNVCVSLNSSGQVSSHPCSATRAFVCEFKPEVPVPDASIFITGAVLFHTHQSLSSKLVASPALETPTRGVELLMFPAMAFLQNGRLSSLEFITQDLSEDTQVRLQVYRPDCQGLRLLLPECGELCATIAVCQPQELNDVFPVACPPLQQWCGFKNHCLPLTSPCTPSSCPNCSSADALPLEVTPPKYNLVHDYTFTLEAGEARHLLVQEQVADLEVSWGDFIALQHNSGPRGLLQCSTNHSSPWRQSFLALNHSNWFNNTINITEDATWIDEALCPIRVLYTGMVDIPIPGQLLQRGLPDPGVYSFVVTSDDPDFPSQASCNISVVPPMALTVVYPPSQNGTIYFPINQTFLLARIRSWHEALVSWQGGNQNFSFHPYCPPELESVVEECQSNPHNDTLFAYMEIPLGDSPPPALVIIARSKVTSANVTVRVKVEVPLRGLKIVPHPNQRVLMNTLVSYMATVEEGSDPTFKWTVDDKPHFTYYNTVLNIIYQNDAVYKLSVTAQNHVSSLTEHYNVTVDQMKPMGELTVDGVPSIVTQGSNQTFSVSITMDISVEATIWWTFGDGDYQVYQFKPPYENSLLFPDDSTNLITLKKNVTYIYSQPGEYTLIVSVFNQYENKSQKIDVFVYSILTKVEIMTDSRPLLTGSPMIFEAHPLPSAYGIIYTWDFGDGSPTLQGRERRVRHTFSHWGIYNISVSINNTISQLTNYTEVLVSEDIRGLKASSSAPTEFNTPTVINACVETGNNITWIFDMGDGEVISSQESQVEHIYKKDGVYTVNITSANAVSIQSVVLQVQVYVLQVVSLEPSGCTQEVTSISFEAFVLGNFSIYTYEWSFGDGTPNLTVYGSPRVTHMFSTSGNYHLSLLLSSRVNKANFFAWVCVQPVVTNVSLVPSSSYTRLGEESTFVVNAFPEFEYTYLWDFGTNESSVRGEKMMAFTYKNPGQYLVMVTVLNNISCSNNTASIEVQDAVGLVVIQHNGTKFNNLTLHKAYMFIASSGSSKVHYTWNFGDGSVLSGNNITHIYNSSGYFNISLIGSNEVSENSTEITVAVITPIQGLTINASLTKVPLNTSVDFEAHLEQGDDVRYSWILCDRCTPILSSHYHTHYTFKSVGTFNVIVTAENKISSMQASIFIFVQRELEGLQIVSENLGDSCCFATNKVLHLQATVREGTNISFSWDLLKDQEAQQNLSGRAIDVSFSRPGPCNVFLNARNLLGQIGVNRTIEFLDIVGSLSLSVKPNPVALNVSTSMTVSVTGGSNLGYLWHIDNLTVNRSVPFLDHQFDNPGLKLVHVEVSNEVSLQYVSIWITVQEPVSGVTFSATNVTEQNFVMSGTTVSFQGVCQRGTNISWTWYFPNSRGIGPNATHNFSTIGVFRITLNATNDVSTEAVSRDFTVQDKIKGLELKVNKSSVAPRESVEFKISITSGTSVSFVLSISGDSTVVLTNHTYVHQFTRVDEYVVNLTAHNQISSERVSIMVKVMEPISRLTMVNCCEAAIPVGITKHFSAEIQTGDHVTIIWTFDLHHGAKKTIVGSHVTYLPDQSGLLTIYLCAVNSLGSHNVTKDILVQNILTSVRLVAQPKNTFINKSVSFQAFVYPQFTPATFQWNFGDGIALQTSNSFSITHSFSTPGTYVVHVNASNLLSRVMDQVTVVIQVLMCEEPTVQLSHAQRLVIRRSQPNLLEASVDLKGCVQYRMEYLWEIFSTPACVSPPKHAKIPLPAEVDVTKLQLSIPKMALQPGNYSTVFSLSYLGIPLRKTACLQLSVVAGKLVPIIEGGNFRVWSKTQDLQLSAEQSYDPNLEPENQSLLIYLWECLKTSKGPGHCSSLNFGLGSNGPVLGIPGSELEANVTYTFRLTISKEGISPESTNQTVLVQSGRIPMVSLDCVSCKAKSMYEVSQSSYVYLAGTCSNCEASHRGYWTVKTLNNETLVLNMTTTSTGSDGMNLVLRQGALRDGNSYIFSLHVSDAAMDSEGVASIVLRPNLPPAGGSCSLQPDVPRLQSLVDKLHFTCTGYTDSDDSDAPLLYSLLVTRCSFLDCEDFCVYKGTSSEHASYLPPGFHANNYRVNVSLVVEDDQGAAIMALNQTLEVVLPDVPTGYDSLAQWLHHLSSTTLWDLLRQGDPQRVRELCLALITVLNEYETRSGMEVTKAERLYRVAVRSNITRALTSLDLNTVNDIQQTSAALAQCTAVSREFICEECQNSTLNKLESMLEILQSDTKQGTVTPTEIADNILNIMGGLIHLVSQAPPPMPESEDRLPTLSDHYPLRVAARAYNLSSELMRILMHSRVLNEEPLVLRGTEIYAAGKRADPKSLLCYNQSVVCPFSIPHAFAFTLGGQPRVIQLLVQVKSNPFPFNFVSNYSVSTKVASMEFQTENGTHIPIVSLGQGQAITVTVANSSDDPTPKRLVTVSTNISACDSIVAWVRTNNTNHQAGLHIQIFFSPLDGGDDPTGENLTIMAYLHSHPRPNEHNCSQHKTISLNMFMETDHQPYTFFLSPHLYDTTQDYYVNVTTGCGAQAGGVLLEVAVFSSLCQYFSESDKVWRTDGMLPLAETTADHAVCSTSHLTSFAASLFAPQDAVTFILPDPPGKPNMVVLLTCLVGLLCYSVAAIILHRLDQLDLRRAAVVPLCGKEGLFKYEVQVKTGWGHGAGTTAHVGISLYGREGRSGHRHLDCSGAFTRNSLDIFQISTDSSLGNLWKIRIWHDNKGLSPAWMVQYVLVKDLQNGNSYYFLVEEWLSVDNDRTDGRVEIEVEAASEANLHHLPRRLTWELQRAVSDSHIWLSLFDRPLRSPFTRLQRATCCTLLVHLILLANAVWYTLVTNRNLSNRKWSFITMSQQTTVNEEALLIGLESCLAVYPLYLLVLWVFRAARGKVALKQVPPQVDQESLEIDDFLDNSLVGSSFLILNGLPGETYSEETNVDLPTLSTKSLHRWGLQERERMCHWSELIGNPAVVGEALPKLKRGQGSRHLGVDMALVPEEEEAAGGYIHRNKYFTSSDEDLIKRILADGQLQVSRLCEPQQFFAQTDSEMADLSSIFGDKTEVILLQKVNDPLPPGVVRREPPKTAFTSPSTITDVCRHRRFPAWCGRAALLGSWAALALSGGLAAWLGLSFSDQVALMWVITVMGSLLASSLILEPLKVLVEGLYYALVVRRLRPEEHDILVESPRVEPVSQRIPRVRPPQGFALFQAREEARKVRVLHSTLKNFVFYMVFLLVVLLLTYGNSGRDALRPQLRTQLELRLRTSELARISRPENVWTWLSDSLLPYLHNAKTLMYESGSLLLGAPRLRQIRSHSACPPAGCGNTVGLGWARQALGPNGTWIWSTAEDVGVWHWGHMTTYTGGGYVQELRTSLEESRAVVDLLQAQQWLDPLSQALFVEFSLYNTNTDLLAVVTFLLEFPGQQGALSSLDVQTCHMQGLRSGLTLPLLLTAFLLLFVLYFCIHQCVVARREGRGYFLRPWNVVGLCSLSLCLAAAALQLSRAALSDRLWDSFRQRRLAYTNFYSLAFQNQAFTQVCSLLLFVLVLKASHQLRFLREWTVFGRTLQRSAWELLAVAMVLLVLLLAYSHAGRLLFHSSQEGLDGVSTVCLSLLGMGHSLPPAHSADYLAYCWSFAVLRLGLLWLLVSALLRGYCHARAELYRPAVEPQAYEMVDLFLRRLKMWMGLSRAKEFRHKVRFEGMDLPPSRSSSTSDCKSLCLPPPDTPEAPPTPDSVDASSETSWQAVSCSPCSLGEVGTGVPGGAAWRERAEVEATLRRLLPAFDALLQQLDRVTRATEELYCVECQLEQAQRQSCTRKRNQDRDQGADRKRDRSSRQHSRRDSAGRKSHGKGCHKSRLSETGPNSCRPNANPDPAPATPRREWENQAEGEIAPSSLFRHPAHTTTIPTRKRRPTPLKNKVHPNKDVHVSGHPRL</sequence>
<evidence type="ECO:0000256" key="9">
    <source>
        <dbReference type="ARBA" id="ARBA00022989"/>
    </source>
</evidence>
<dbReference type="InterPro" id="IPR001024">
    <property type="entry name" value="PLAT/LH2_dom"/>
</dbReference>
<keyword evidence="4" id="KW-1003">Cell membrane</keyword>
<feature type="transmembrane region" description="Helical" evidence="17">
    <location>
        <begin position="3121"/>
        <end position="3141"/>
    </location>
</feature>
<feature type="domain" description="PLAT" evidence="21">
    <location>
        <begin position="3164"/>
        <end position="3279"/>
    </location>
</feature>
<feature type="domain" description="PKD" evidence="20">
    <location>
        <begin position="2132"/>
        <end position="2192"/>
    </location>
</feature>
<proteinExistence type="inferred from homology"/>
<dbReference type="SMART" id="SM00034">
    <property type="entry name" value="CLECT"/>
    <property type="match status" value="1"/>
</dbReference>
<feature type="transmembrane region" description="Helical" evidence="17">
    <location>
        <begin position="3617"/>
        <end position="3638"/>
    </location>
</feature>
<feature type="domain" description="PKD" evidence="20">
    <location>
        <begin position="1614"/>
        <end position="1677"/>
    </location>
</feature>
<keyword evidence="10" id="KW-0969">Cilium</keyword>
<dbReference type="STRING" id="1676925.ENSPKIP00000015745"/>
<dbReference type="GO" id="GO:0005929">
    <property type="term" value="C:cilium"/>
    <property type="evidence" value="ECO:0007669"/>
    <property type="project" value="UniProtKB-SubCell"/>
</dbReference>
<feature type="domain" description="WSC" evidence="24">
    <location>
        <begin position="215"/>
        <end position="309"/>
    </location>
</feature>
<feature type="chain" id="PRO_5017459373" evidence="18">
    <location>
        <begin position="38"/>
        <end position="4438"/>
    </location>
</feature>
<evidence type="ECO:0000256" key="15">
    <source>
        <dbReference type="PROSITE-ProRule" id="PRU00152"/>
    </source>
</evidence>
<dbReference type="InterPro" id="IPR000203">
    <property type="entry name" value="GPS"/>
</dbReference>
<dbReference type="FunFam" id="2.60.40.10:FF:002088">
    <property type="entry name" value="Polycystic kidney disease 1a"/>
    <property type="match status" value="1"/>
</dbReference>
<evidence type="ECO:0000313" key="26">
    <source>
        <dbReference type="Proteomes" id="UP000261540"/>
    </source>
</evidence>
<accession>A0A3B3RCU6</accession>
<feature type="domain" description="GAIN-B" evidence="22">
    <location>
        <begin position="2910"/>
        <end position="3109"/>
    </location>
</feature>
<dbReference type="CDD" id="cd01752">
    <property type="entry name" value="PLAT_polycystin"/>
    <property type="match status" value="1"/>
</dbReference>
<evidence type="ECO:0000256" key="7">
    <source>
        <dbReference type="ARBA" id="ARBA00022729"/>
    </source>
</evidence>
<dbReference type="FunFam" id="2.60.40.10:FF:000825">
    <property type="entry name" value="Polycystin 1, transient receptor potential channel interacting"/>
    <property type="match status" value="1"/>
</dbReference>
<dbReference type="InterPro" id="IPR032675">
    <property type="entry name" value="LRR_dom_sf"/>
</dbReference>
<feature type="signal peptide" evidence="18">
    <location>
        <begin position="1"/>
        <end position="37"/>
    </location>
</feature>
<comment type="similarity">
    <text evidence="3">Belongs to the polycystin family.</text>
</comment>
<dbReference type="InterPro" id="IPR035986">
    <property type="entry name" value="PKD_dom_sf"/>
</dbReference>
<keyword evidence="14" id="KW-0966">Cell projection</keyword>